<dbReference type="Pfam" id="PF00076">
    <property type="entry name" value="RRM_1"/>
    <property type="match status" value="2"/>
</dbReference>
<evidence type="ECO:0000256" key="1">
    <source>
        <dbReference type="ARBA" id="ARBA00022884"/>
    </source>
</evidence>
<dbReference type="PANTHER" id="PTHR48027">
    <property type="entry name" value="HETEROGENEOUS NUCLEAR RIBONUCLEOPROTEIN 87F-RELATED"/>
    <property type="match status" value="1"/>
</dbReference>
<dbReference type="InterPro" id="IPR000504">
    <property type="entry name" value="RRM_dom"/>
</dbReference>
<dbReference type="EMBL" id="ML977138">
    <property type="protein sequence ID" value="KAF1992153.1"/>
    <property type="molecule type" value="Genomic_DNA"/>
</dbReference>
<proteinExistence type="predicted"/>
<evidence type="ECO:0000313" key="5">
    <source>
        <dbReference type="EMBL" id="KAF1992153.1"/>
    </source>
</evidence>
<protein>
    <submittedName>
        <fullName evidence="5">RNA-binding domain-containing protein</fullName>
    </submittedName>
</protein>
<feature type="domain" description="RRM" evidence="4">
    <location>
        <begin position="129"/>
        <end position="209"/>
    </location>
</feature>
<keyword evidence="6" id="KW-1185">Reference proteome</keyword>
<dbReference type="InterPro" id="IPR035979">
    <property type="entry name" value="RBD_domain_sf"/>
</dbReference>
<dbReference type="PROSITE" id="PS50102">
    <property type="entry name" value="RRM"/>
    <property type="match status" value="2"/>
</dbReference>
<evidence type="ECO:0000313" key="6">
    <source>
        <dbReference type="Proteomes" id="UP000800041"/>
    </source>
</evidence>
<dbReference type="AlphaFoldDB" id="A0A6G1HG45"/>
<dbReference type="InterPro" id="IPR012677">
    <property type="entry name" value="Nucleotide-bd_a/b_plait_sf"/>
</dbReference>
<dbReference type="SMART" id="SM00360">
    <property type="entry name" value="RRM"/>
    <property type="match status" value="2"/>
</dbReference>
<feature type="region of interest" description="Disordered" evidence="3">
    <location>
        <begin position="50"/>
        <end position="125"/>
    </location>
</feature>
<evidence type="ECO:0000256" key="3">
    <source>
        <dbReference type="SAM" id="MobiDB-lite"/>
    </source>
</evidence>
<organism evidence="5 6">
    <name type="scientific">Aulographum hederae CBS 113979</name>
    <dbReference type="NCBI Taxonomy" id="1176131"/>
    <lineage>
        <taxon>Eukaryota</taxon>
        <taxon>Fungi</taxon>
        <taxon>Dikarya</taxon>
        <taxon>Ascomycota</taxon>
        <taxon>Pezizomycotina</taxon>
        <taxon>Dothideomycetes</taxon>
        <taxon>Pleosporomycetidae</taxon>
        <taxon>Aulographales</taxon>
        <taxon>Aulographaceae</taxon>
    </lineage>
</organism>
<feature type="domain" description="RRM" evidence="4">
    <location>
        <begin position="219"/>
        <end position="297"/>
    </location>
</feature>
<feature type="compositionally biased region" description="Low complexity" evidence="3">
    <location>
        <begin position="59"/>
        <end position="70"/>
    </location>
</feature>
<dbReference type="OrthoDB" id="6730379at2759"/>
<name>A0A6G1HG45_9PEZI</name>
<dbReference type="Gene3D" id="3.30.70.330">
    <property type="match status" value="2"/>
</dbReference>
<reference evidence="5" key="1">
    <citation type="journal article" date="2020" name="Stud. Mycol.">
        <title>101 Dothideomycetes genomes: a test case for predicting lifestyles and emergence of pathogens.</title>
        <authorList>
            <person name="Haridas S."/>
            <person name="Albert R."/>
            <person name="Binder M."/>
            <person name="Bloem J."/>
            <person name="Labutti K."/>
            <person name="Salamov A."/>
            <person name="Andreopoulos B."/>
            <person name="Baker S."/>
            <person name="Barry K."/>
            <person name="Bills G."/>
            <person name="Bluhm B."/>
            <person name="Cannon C."/>
            <person name="Castanera R."/>
            <person name="Culley D."/>
            <person name="Daum C."/>
            <person name="Ezra D."/>
            <person name="Gonzalez J."/>
            <person name="Henrissat B."/>
            <person name="Kuo A."/>
            <person name="Liang C."/>
            <person name="Lipzen A."/>
            <person name="Lutzoni F."/>
            <person name="Magnuson J."/>
            <person name="Mondo S."/>
            <person name="Nolan M."/>
            <person name="Ohm R."/>
            <person name="Pangilinan J."/>
            <person name="Park H.-J."/>
            <person name="Ramirez L."/>
            <person name="Alfaro M."/>
            <person name="Sun H."/>
            <person name="Tritt A."/>
            <person name="Yoshinaga Y."/>
            <person name="Zwiers L.-H."/>
            <person name="Turgeon B."/>
            <person name="Goodwin S."/>
            <person name="Spatafora J."/>
            <person name="Crous P."/>
            <person name="Grigoriev I."/>
        </authorList>
    </citation>
    <scope>NUCLEOTIDE SEQUENCE</scope>
    <source>
        <strain evidence="5">CBS 113979</strain>
    </source>
</reference>
<gene>
    <name evidence="5" type="ORF">K402DRAFT_388728</name>
</gene>
<accession>A0A6G1HG45</accession>
<dbReference type="Proteomes" id="UP000800041">
    <property type="component" value="Unassembled WGS sequence"/>
</dbReference>
<evidence type="ECO:0000259" key="4">
    <source>
        <dbReference type="PROSITE" id="PS50102"/>
    </source>
</evidence>
<dbReference type="CDD" id="cd00590">
    <property type="entry name" value="RRM_SF"/>
    <property type="match status" value="1"/>
</dbReference>
<keyword evidence="1 2" id="KW-0694">RNA-binding</keyword>
<dbReference type="InterPro" id="IPR052462">
    <property type="entry name" value="SLIRP/GR-RBP-like"/>
</dbReference>
<evidence type="ECO:0000256" key="2">
    <source>
        <dbReference type="PROSITE-ProRule" id="PRU00176"/>
    </source>
</evidence>
<dbReference type="GO" id="GO:0003723">
    <property type="term" value="F:RNA binding"/>
    <property type="evidence" value="ECO:0007669"/>
    <property type="project" value="UniProtKB-UniRule"/>
</dbReference>
<sequence length="299" mass="32809">MFLLRRSALRAFTAPTISIVAKPRTFITSTSSALRPKQQWIAPSFQKRFMSDEKAAPSEATATDETVTETPSEGEAEDKAAATSTEDIPQTPEEQAVGAVANDTPEAPIDAAPGSQSAPGYKGGERSPGAVYCGNLFFEVNEDDLRIHFEPYGEIESVKIIRSIKDGRTLSKGYGYVNFLHAEDAQKAIAARDQDVFQGRRMTVQEVRPRTKAPAGPTRTLFIGNISYDMSDKDLNDLFREVRNVLDVRVAIDRRTGSPRGFAHADFTDVAAAEKAMASLKDKEFYGRKLKVDFSSSSK</sequence>
<dbReference type="SUPFAM" id="SSF54928">
    <property type="entry name" value="RNA-binding domain, RBD"/>
    <property type="match status" value="2"/>
</dbReference>